<dbReference type="AlphaFoldDB" id="A0A944DBD9"/>
<accession>A0A944DBD9</accession>
<keyword evidence="1" id="KW-0472">Membrane</keyword>
<name>A0A944DBD9_DENI1</name>
<sequence>MGRIMSAERLRFVFNRFRERLWVKPLGVALLSIAAVFLASLADDTSLARLFPRTAVDSLETLLSIMASSMLVIATFSVGSMVAAYNAASSSATPRSFGVVVADDVSQNALSTFIGAFIFSIVAITAVKNNGFEAAGLFVLFVLTALVFALVIFTFVRWVDRIARLGRMGSTIDKVEAAAAEALQRRRRAPTLGGVPAEGAPVGQAVFAPSVGYVQQIDMYRLQAWAEQAGRRVRVVALPGAFLFPGRALAYVPGPAEGVDHDEVAAAFDIGDERLFDDDPRFGLVVLSEIAGRALSPGVNDPGTAIDVIGTLVRLFVQWRAPCPADEPARPIHDRVAVPELDIADMFDDAFTAIGRDGADTVEVVLRLLKALHALADTGDVAMAAAARWHARRALACAESRLPVAVDLARVREAGAFAGPMAAD</sequence>
<dbReference type="InterPro" id="IPR018723">
    <property type="entry name" value="DUF2254_membrane"/>
</dbReference>
<feature type="transmembrane region" description="Helical" evidence="1">
    <location>
        <begin position="109"/>
        <end position="128"/>
    </location>
</feature>
<feature type="transmembrane region" description="Helical" evidence="1">
    <location>
        <begin position="62"/>
        <end position="88"/>
    </location>
</feature>
<reference evidence="3" key="1">
    <citation type="journal article" date="2022" name="ISME J.">
        <title>Genetic and phylogenetic analysis of dissimilatory iodate-reducing bacteria identifies potential niches across the world's oceans.</title>
        <authorList>
            <person name="Reyes-Umana V."/>
            <person name="Henning Z."/>
            <person name="Lee K."/>
            <person name="Barnum T.P."/>
            <person name="Coates J.D."/>
        </authorList>
    </citation>
    <scope>NUCLEOTIDE SEQUENCE [LARGE SCALE GENOMIC DNA]</scope>
    <source>
        <strain evidence="3">IR12</strain>
    </source>
</reference>
<protein>
    <submittedName>
        <fullName evidence="2">DUF2254 domain-containing protein</fullName>
    </submittedName>
</protein>
<dbReference type="Proteomes" id="UP000694660">
    <property type="component" value="Unassembled WGS sequence"/>
</dbReference>
<proteinExistence type="predicted"/>
<dbReference type="Pfam" id="PF10011">
    <property type="entry name" value="DUF2254"/>
    <property type="match status" value="1"/>
</dbReference>
<evidence type="ECO:0000313" key="2">
    <source>
        <dbReference type="EMBL" id="MBT0959598.1"/>
    </source>
</evidence>
<evidence type="ECO:0000313" key="3">
    <source>
        <dbReference type="Proteomes" id="UP000694660"/>
    </source>
</evidence>
<evidence type="ECO:0000256" key="1">
    <source>
        <dbReference type="SAM" id="Phobius"/>
    </source>
</evidence>
<organism evidence="2 3">
    <name type="scientific">Denitromonas iodatirespirans</name>
    <dbReference type="NCBI Taxonomy" id="2795389"/>
    <lineage>
        <taxon>Bacteria</taxon>
        <taxon>Pseudomonadati</taxon>
        <taxon>Pseudomonadota</taxon>
        <taxon>Betaproteobacteria</taxon>
        <taxon>Rhodocyclales</taxon>
        <taxon>Zoogloeaceae</taxon>
        <taxon>Denitromonas</taxon>
    </lineage>
</organism>
<keyword evidence="3" id="KW-1185">Reference proteome</keyword>
<comment type="caution">
    <text evidence="2">The sequence shown here is derived from an EMBL/GenBank/DDBJ whole genome shotgun (WGS) entry which is preliminary data.</text>
</comment>
<gene>
    <name evidence="2" type="ORF">I8J34_00315</name>
</gene>
<dbReference type="RefSeq" id="WP_214359360.1">
    <property type="nucleotide sequence ID" value="NZ_JAEKFT010000001.1"/>
</dbReference>
<feature type="transmembrane region" description="Helical" evidence="1">
    <location>
        <begin position="21"/>
        <end position="42"/>
    </location>
</feature>
<feature type="transmembrane region" description="Helical" evidence="1">
    <location>
        <begin position="134"/>
        <end position="159"/>
    </location>
</feature>
<dbReference type="EMBL" id="JAEKFT010000001">
    <property type="protein sequence ID" value="MBT0959598.1"/>
    <property type="molecule type" value="Genomic_DNA"/>
</dbReference>
<keyword evidence="1" id="KW-0812">Transmembrane</keyword>
<keyword evidence="1" id="KW-1133">Transmembrane helix</keyword>